<dbReference type="Proteomes" id="UP000189935">
    <property type="component" value="Chromosome I"/>
</dbReference>
<proteinExistence type="inferred from homology"/>
<evidence type="ECO:0000259" key="3">
    <source>
        <dbReference type="Pfam" id="PF25973"/>
    </source>
</evidence>
<keyword evidence="2" id="KW-0732">Signal</keyword>
<dbReference type="PANTHER" id="PTHR30469">
    <property type="entry name" value="MULTIDRUG RESISTANCE PROTEIN MDTA"/>
    <property type="match status" value="1"/>
</dbReference>
<dbReference type="NCBIfam" id="TIGR01730">
    <property type="entry name" value="RND_mfp"/>
    <property type="match status" value="1"/>
</dbReference>
<protein>
    <submittedName>
        <fullName evidence="4">RND family efflux transporter, MFP subunit</fullName>
    </submittedName>
</protein>
<dbReference type="EMBL" id="LT670844">
    <property type="protein sequence ID" value="SHL40066.1"/>
    <property type="molecule type" value="Genomic_DNA"/>
</dbReference>
<dbReference type="SUPFAM" id="SSF111369">
    <property type="entry name" value="HlyD-like secretion proteins"/>
    <property type="match status" value="1"/>
</dbReference>
<gene>
    <name evidence="4" type="ORF">SAMN05444159_5806</name>
</gene>
<dbReference type="Gene3D" id="1.10.287.470">
    <property type="entry name" value="Helix hairpin bin"/>
    <property type="match status" value="1"/>
</dbReference>
<comment type="similarity">
    <text evidence="1">Belongs to the membrane fusion protein (MFP) (TC 8.A.1) family.</text>
</comment>
<dbReference type="AlphaFoldDB" id="A0A1M7ABN1"/>
<dbReference type="InterPro" id="IPR006143">
    <property type="entry name" value="RND_pump_MFP"/>
</dbReference>
<sequence>MIDDPYLSLGQHPMKLVPPVQRRGLGLFSALGAALMMTASASAAELPVGGASDAFDCIIEPWQTVKLSSAVAGVIREVTVDRGDFVTKGQVVARLEAGVEEAALALAKAKATSDQPIKSALAKLGYLRNKYDRSAALIDRKIVSGNQYDEDLANAKVGEQDVFTAELNQKIAALEVDHAEAVVEQRILRSPVDGVVAEILLHPGEYRNDQSPILTVTQIDPLRVEAYVPTTYYRQVENAAVASVEPEEPFGGTYRAKVRIVDRVMDAASGTFGVRLELPSPDHRLPAGLKCKIRFPNVTRPIDQAAERSWANPYLAGAEQ</sequence>
<organism evidence="4 5">
    <name type="scientific">Bradyrhizobium lablabi</name>
    <dbReference type="NCBI Taxonomy" id="722472"/>
    <lineage>
        <taxon>Bacteria</taxon>
        <taxon>Pseudomonadati</taxon>
        <taxon>Pseudomonadota</taxon>
        <taxon>Alphaproteobacteria</taxon>
        <taxon>Hyphomicrobiales</taxon>
        <taxon>Nitrobacteraceae</taxon>
        <taxon>Bradyrhizobium</taxon>
    </lineage>
</organism>
<evidence type="ECO:0000256" key="1">
    <source>
        <dbReference type="ARBA" id="ARBA00009477"/>
    </source>
</evidence>
<feature type="signal peptide" evidence="2">
    <location>
        <begin position="1"/>
        <end position="43"/>
    </location>
</feature>
<accession>A0A1M7ABN1</accession>
<reference evidence="4 5" key="1">
    <citation type="submission" date="2016-11" db="EMBL/GenBank/DDBJ databases">
        <authorList>
            <person name="Jaros S."/>
            <person name="Januszkiewicz K."/>
            <person name="Wedrychowicz H."/>
        </authorList>
    </citation>
    <scope>NUCLEOTIDE SEQUENCE [LARGE SCALE GENOMIC DNA]</scope>
    <source>
        <strain evidence="4 5">GAS499</strain>
    </source>
</reference>
<dbReference type="InterPro" id="IPR058647">
    <property type="entry name" value="BSH_CzcB-like"/>
</dbReference>
<evidence type="ECO:0000313" key="5">
    <source>
        <dbReference type="Proteomes" id="UP000189935"/>
    </source>
</evidence>
<dbReference type="Gene3D" id="2.40.50.100">
    <property type="match status" value="1"/>
</dbReference>
<evidence type="ECO:0000256" key="2">
    <source>
        <dbReference type="SAM" id="SignalP"/>
    </source>
</evidence>
<feature type="chain" id="PRO_5013269028" evidence="2">
    <location>
        <begin position="44"/>
        <end position="320"/>
    </location>
</feature>
<dbReference type="GO" id="GO:1990281">
    <property type="term" value="C:efflux pump complex"/>
    <property type="evidence" value="ECO:0007669"/>
    <property type="project" value="TreeGrafter"/>
</dbReference>
<dbReference type="GO" id="GO:0015562">
    <property type="term" value="F:efflux transmembrane transporter activity"/>
    <property type="evidence" value="ECO:0007669"/>
    <property type="project" value="TreeGrafter"/>
</dbReference>
<name>A0A1M7ABN1_9BRAD</name>
<feature type="domain" description="CzcB-like barrel-sandwich hybrid" evidence="3">
    <location>
        <begin position="64"/>
        <end position="217"/>
    </location>
</feature>
<dbReference type="Gene3D" id="2.40.30.170">
    <property type="match status" value="1"/>
</dbReference>
<dbReference type="Pfam" id="PF25973">
    <property type="entry name" value="BSH_CzcB"/>
    <property type="match status" value="1"/>
</dbReference>
<evidence type="ECO:0000313" key="4">
    <source>
        <dbReference type="EMBL" id="SHL40066.1"/>
    </source>
</evidence>